<feature type="region of interest" description="Disordered" evidence="1">
    <location>
        <begin position="84"/>
        <end position="144"/>
    </location>
</feature>
<comment type="caution">
    <text evidence="3">The sequence shown here is derived from an EMBL/GenBank/DDBJ whole genome shotgun (WGS) entry which is preliminary data.</text>
</comment>
<protein>
    <recommendedName>
        <fullName evidence="5">Lipase</fullName>
    </recommendedName>
</protein>
<evidence type="ECO:0000313" key="4">
    <source>
        <dbReference type="Proteomes" id="UP000004263"/>
    </source>
</evidence>
<keyword evidence="4" id="KW-1185">Reference proteome</keyword>
<name>Q1N0N2_9GAMM</name>
<keyword evidence="2" id="KW-1133">Transmembrane helix</keyword>
<feature type="transmembrane region" description="Helical" evidence="2">
    <location>
        <begin position="20"/>
        <end position="45"/>
    </location>
</feature>
<keyword evidence="2" id="KW-0812">Transmembrane</keyword>
<evidence type="ECO:0000313" key="3">
    <source>
        <dbReference type="EMBL" id="EAT11801.1"/>
    </source>
</evidence>
<accession>Q1N0N2</accession>
<dbReference type="AlphaFoldDB" id="Q1N0N2"/>
<dbReference type="Proteomes" id="UP000004263">
    <property type="component" value="Unassembled WGS sequence"/>
</dbReference>
<proteinExistence type="predicted"/>
<feature type="compositionally biased region" description="Basic residues" evidence="1">
    <location>
        <begin position="98"/>
        <end position="128"/>
    </location>
</feature>
<reference evidence="3 4" key="1">
    <citation type="submission" date="2006-03" db="EMBL/GenBank/DDBJ databases">
        <authorList>
            <person name="Pinhassi J."/>
            <person name="Pedros-Alio C."/>
            <person name="Ferriera S."/>
            <person name="Johnson J."/>
            <person name="Kravitz S."/>
            <person name="Halpern A."/>
            <person name="Remington K."/>
            <person name="Beeson K."/>
            <person name="Tran B."/>
            <person name="Rogers Y.-H."/>
            <person name="Friedman R."/>
            <person name="Venter J.C."/>
        </authorList>
    </citation>
    <scope>NUCLEOTIDE SEQUENCE [LARGE SCALE GENOMIC DNA]</scope>
    <source>
        <strain evidence="3 4">RED65</strain>
    </source>
</reference>
<keyword evidence="2" id="KW-0472">Membrane</keyword>
<evidence type="ECO:0008006" key="5">
    <source>
        <dbReference type="Google" id="ProtNLM"/>
    </source>
</evidence>
<dbReference type="RefSeq" id="WP_007016402.1">
    <property type="nucleotide sequence ID" value="NZ_AAQH01000013.1"/>
</dbReference>
<feature type="compositionally biased region" description="Basic and acidic residues" evidence="1">
    <location>
        <begin position="133"/>
        <end position="144"/>
    </location>
</feature>
<dbReference type="HOGENOM" id="CLU_147995_1_0_6"/>
<dbReference type="STRING" id="207949.RED65_05424"/>
<dbReference type="InterPro" id="IPR025498">
    <property type="entry name" value="DUF4389"/>
</dbReference>
<feature type="transmembrane region" description="Helical" evidence="2">
    <location>
        <begin position="57"/>
        <end position="76"/>
    </location>
</feature>
<evidence type="ECO:0000256" key="2">
    <source>
        <dbReference type="SAM" id="Phobius"/>
    </source>
</evidence>
<evidence type="ECO:0000256" key="1">
    <source>
        <dbReference type="SAM" id="MobiDB-lite"/>
    </source>
</evidence>
<dbReference type="Pfam" id="PF14333">
    <property type="entry name" value="DUF4389"/>
    <property type="match status" value="1"/>
</dbReference>
<organism evidence="3 4">
    <name type="scientific">Bermanella marisrubri</name>
    <dbReference type="NCBI Taxonomy" id="207949"/>
    <lineage>
        <taxon>Bacteria</taxon>
        <taxon>Pseudomonadati</taxon>
        <taxon>Pseudomonadota</taxon>
        <taxon>Gammaproteobacteria</taxon>
        <taxon>Oceanospirillales</taxon>
        <taxon>Oceanospirillaceae</taxon>
        <taxon>Bermanella</taxon>
    </lineage>
</organism>
<gene>
    <name evidence="3" type="ORF">RED65_05424</name>
</gene>
<sequence>MDKTWKDNIKSESFWLRSLFMVLFFVVYRIVDILVLLVAICQWLYVLLTGDNNASLSRFAGGLAAYVAQIVNYLSYNSEQKPFPFSDWPEPESNNGSRAKKTTSAKTSKAKKTSRKTSVKKSSSKKTSAKTATENDVKKSSDAE</sequence>
<dbReference type="EMBL" id="AAQH01000013">
    <property type="protein sequence ID" value="EAT11801.1"/>
    <property type="molecule type" value="Genomic_DNA"/>
</dbReference>
<dbReference type="OrthoDB" id="5766995at2"/>